<evidence type="ECO:0000256" key="1">
    <source>
        <dbReference type="ARBA" id="ARBA00010515"/>
    </source>
</evidence>
<name>A0A5B8VZS8_9SPHI</name>
<evidence type="ECO:0000313" key="5">
    <source>
        <dbReference type="Proteomes" id="UP000321362"/>
    </source>
</evidence>
<dbReference type="InterPro" id="IPR029058">
    <property type="entry name" value="AB_hydrolase_fold"/>
</dbReference>
<reference evidence="4 5" key="1">
    <citation type="journal article" date="2013" name="J. Microbiol.">
        <title>Mucilaginibacter ginsenosidivorax sp. nov., with ginsenoside converting activity isolated from sediment.</title>
        <authorList>
            <person name="Kim J.K."/>
            <person name="Choi T.E."/>
            <person name="Liu Q.M."/>
            <person name="Park H.Y."/>
            <person name="Yi T.H."/>
            <person name="Yoon M.H."/>
            <person name="Kim S.C."/>
            <person name="Im W.T."/>
        </authorList>
    </citation>
    <scope>NUCLEOTIDE SEQUENCE [LARGE SCALE GENOMIC DNA]</scope>
    <source>
        <strain evidence="4 5">KHI28</strain>
    </source>
</reference>
<dbReference type="SUPFAM" id="SSF53474">
    <property type="entry name" value="alpha/beta-Hydrolases"/>
    <property type="match status" value="1"/>
</dbReference>
<dbReference type="PROSITE" id="PS01173">
    <property type="entry name" value="LIPASE_GDXG_HIS"/>
    <property type="match status" value="1"/>
</dbReference>
<dbReference type="Gene3D" id="3.40.50.1820">
    <property type="entry name" value="alpha/beta hydrolase"/>
    <property type="match status" value="1"/>
</dbReference>
<dbReference type="Pfam" id="PF07859">
    <property type="entry name" value="Abhydrolase_3"/>
    <property type="match status" value="1"/>
</dbReference>
<comment type="similarity">
    <text evidence="1">Belongs to the 'GDXG' lipolytic enzyme family.</text>
</comment>
<protein>
    <submittedName>
        <fullName evidence="4">Alpha/beta hydrolase</fullName>
    </submittedName>
</protein>
<keyword evidence="2 4" id="KW-0378">Hydrolase</keyword>
<dbReference type="PANTHER" id="PTHR48081">
    <property type="entry name" value="AB HYDROLASE SUPERFAMILY PROTEIN C4A8.06C"/>
    <property type="match status" value="1"/>
</dbReference>
<dbReference type="GO" id="GO:0016787">
    <property type="term" value="F:hydrolase activity"/>
    <property type="evidence" value="ECO:0007669"/>
    <property type="project" value="UniProtKB-KW"/>
</dbReference>
<dbReference type="InterPro" id="IPR002168">
    <property type="entry name" value="Lipase_GDXG_HIS_AS"/>
</dbReference>
<feature type="domain" description="Alpha/beta hydrolase fold-3" evidence="3">
    <location>
        <begin position="50"/>
        <end position="247"/>
    </location>
</feature>
<evidence type="ECO:0000256" key="2">
    <source>
        <dbReference type="ARBA" id="ARBA00022801"/>
    </source>
</evidence>
<dbReference type="KEGG" id="mgk:FSB76_14205"/>
<evidence type="ECO:0000259" key="3">
    <source>
        <dbReference type="Pfam" id="PF07859"/>
    </source>
</evidence>
<sequence>MEDIKERRERFETLGAIYPKALSVKTEQVWIAGVNCYWLTPVNARPQRIIIYLHGGAFAVGSIRSHEAMVSHFALATGARTLFVDYSLAPEKPFPAAPDDVFAVYTELLNSYPGYAINFIGDSAGGGLIVYAVARMLEQKIQLPNAAVLISSWISLHCDNPSHEENRSIDPVLSREYAKASAADYIGNSPIEIVSPENARLNKFPPVLIVVGSNEILLDDSRNFYDTIKEVQPDANLTIYQNQNHVWPLSGIDTNASQRLLSQVAEFLNAPEN</sequence>
<dbReference type="RefSeq" id="WP_147054385.1">
    <property type="nucleotide sequence ID" value="NZ_CP042437.1"/>
</dbReference>
<dbReference type="Proteomes" id="UP000321362">
    <property type="component" value="Chromosome"/>
</dbReference>
<dbReference type="InterPro" id="IPR013094">
    <property type="entry name" value="AB_hydrolase_3"/>
</dbReference>
<proteinExistence type="inferred from homology"/>
<gene>
    <name evidence="4" type="ORF">FSB76_14205</name>
</gene>
<dbReference type="AlphaFoldDB" id="A0A5B8VZS8"/>
<organism evidence="4 5">
    <name type="scientific">Mucilaginibacter ginsenosidivorax</name>
    <dbReference type="NCBI Taxonomy" id="862126"/>
    <lineage>
        <taxon>Bacteria</taxon>
        <taxon>Pseudomonadati</taxon>
        <taxon>Bacteroidota</taxon>
        <taxon>Sphingobacteriia</taxon>
        <taxon>Sphingobacteriales</taxon>
        <taxon>Sphingobacteriaceae</taxon>
        <taxon>Mucilaginibacter</taxon>
    </lineage>
</organism>
<evidence type="ECO:0000313" key="4">
    <source>
        <dbReference type="EMBL" id="QEC77039.1"/>
    </source>
</evidence>
<keyword evidence="5" id="KW-1185">Reference proteome</keyword>
<accession>A0A5B8VZS8</accession>
<dbReference type="EMBL" id="CP042437">
    <property type="protein sequence ID" value="QEC77039.1"/>
    <property type="molecule type" value="Genomic_DNA"/>
</dbReference>
<dbReference type="PANTHER" id="PTHR48081:SF8">
    <property type="entry name" value="ALPHA_BETA HYDROLASE FOLD-3 DOMAIN-CONTAINING PROTEIN-RELATED"/>
    <property type="match status" value="1"/>
</dbReference>
<dbReference type="OrthoDB" id="9815425at2"/>
<dbReference type="InterPro" id="IPR050300">
    <property type="entry name" value="GDXG_lipolytic_enzyme"/>
</dbReference>